<dbReference type="Pfam" id="PF02592">
    <property type="entry name" value="Vut_1"/>
    <property type="match status" value="1"/>
</dbReference>
<keyword evidence="1" id="KW-0472">Membrane</keyword>
<name>A0A1M5SFT6_9BACT</name>
<feature type="transmembrane region" description="Helical" evidence="1">
    <location>
        <begin position="85"/>
        <end position="104"/>
    </location>
</feature>
<dbReference type="NCBIfam" id="TIGR00697">
    <property type="entry name" value="queuosine precursor transporter"/>
    <property type="match status" value="1"/>
</dbReference>
<dbReference type="GO" id="GO:0005886">
    <property type="term" value="C:plasma membrane"/>
    <property type="evidence" value="ECO:0007669"/>
    <property type="project" value="UniProtKB-SubCell"/>
</dbReference>
<dbReference type="InterPro" id="IPR003744">
    <property type="entry name" value="YhhQ"/>
</dbReference>
<organism evidence="2 3">
    <name type="scientific">Thermosipho atlanticus DSM 15807</name>
    <dbReference type="NCBI Taxonomy" id="1123380"/>
    <lineage>
        <taxon>Bacteria</taxon>
        <taxon>Thermotogati</taxon>
        <taxon>Thermotogota</taxon>
        <taxon>Thermotogae</taxon>
        <taxon>Thermotogales</taxon>
        <taxon>Fervidobacteriaceae</taxon>
        <taxon>Thermosipho</taxon>
    </lineage>
</organism>
<dbReference type="HAMAP" id="MF_02088">
    <property type="entry name" value="Q_prec_transport"/>
    <property type="match status" value="1"/>
</dbReference>
<protein>
    <recommendedName>
        <fullName evidence="1">Probable queuosine precursor transporter</fullName>
        <shortName evidence="1">Q precursor transporter</shortName>
    </recommendedName>
</protein>
<keyword evidence="3" id="KW-1185">Reference proteome</keyword>
<comment type="function">
    <text evidence="1">Involved in the import of queuosine (Q) precursors, required for Q precursor salvage.</text>
</comment>
<evidence type="ECO:0000313" key="3">
    <source>
        <dbReference type="Proteomes" id="UP000242592"/>
    </source>
</evidence>
<dbReference type="RefSeq" id="WP_084728030.1">
    <property type="nucleotide sequence ID" value="NZ_FQXN01000003.1"/>
</dbReference>
<sequence length="235" mass="27296">MPNEFLWFVLMIVNFIGILVFYRYMGKTGLYIWTAIAAIIANIQVVKTVELFGFVATLGNIVYGTTFLVTDILSENYGKKDARKAVVVGFMSLITMTIMMQIAIVFKPDVSDFSQEALTTIFSFMPRIVIASLTAYWFSQLHDIWAYHLWKNRFPQKKFLWMRNNFSTMVSQFIDSVVFCFIAFWGVFELSVFWSILWTTYIFKWIVAAADTPFLYLAKNMHDKGKINELVSTDK</sequence>
<dbReference type="STRING" id="1123380.SAMN02745199_0854"/>
<dbReference type="PANTHER" id="PTHR34300">
    <property type="entry name" value="QUEUOSINE PRECURSOR TRANSPORTER-RELATED"/>
    <property type="match status" value="1"/>
</dbReference>
<dbReference type="EMBL" id="FQXN01000003">
    <property type="protein sequence ID" value="SHH37457.1"/>
    <property type="molecule type" value="Genomic_DNA"/>
</dbReference>
<dbReference type="AlphaFoldDB" id="A0A1M5SFT6"/>
<gene>
    <name evidence="2" type="ORF">SAMN02745199_0854</name>
</gene>
<feature type="transmembrane region" description="Helical" evidence="1">
    <location>
        <begin position="52"/>
        <end position="73"/>
    </location>
</feature>
<feature type="transmembrane region" description="Helical" evidence="1">
    <location>
        <begin position="194"/>
        <end position="218"/>
    </location>
</feature>
<proteinExistence type="inferred from homology"/>
<accession>A0A1M5SFT6</accession>
<feature type="transmembrane region" description="Helical" evidence="1">
    <location>
        <begin position="124"/>
        <end position="145"/>
    </location>
</feature>
<comment type="subcellular location">
    <subcellularLocation>
        <location evidence="1">Cell membrane</location>
        <topology evidence="1">Multi-pass membrane protein</topology>
    </subcellularLocation>
</comment>
<feature type="transmembrane region" description="Helical" evidence="1">
    <location>
        <begin position="29"/>
        <end position="46"/>
    </location>
</feature>
<feature type="transmembrane region" description="Helical" evidence="1">
    <location>
        <begin position="166"/>
        <end position="188"/>
    </location>
</feature>
<keyword evidence="1" id="KW-1133">Transmembrane helix</keyword>
<keyword evidence="1" id="KW-1003">Cell membrane</keyword>
<keyword evidence="1" id="KW-0813">Transport</keyword>
<comment type="similarity">
    <text evidence="1">Belongs to the vitamin uptake transporter (VUT/ECF) (TC 2.A.88) family. Q precursor transporter subfamily.</text>
</comment>
<dbReference type="PANTHER" id="PTHR34300:SF2">
    <property type="entry name" value="QUEUOSINE PRECURSOR TRANSPORTER-RELATED"/>
    <property type="match status" value="1"/>
</dbReference>
<reference evidence="3" key="1">
    <citation type="submission" date="2016-11" db="EMBL/GenBank/DDBJ databases">
        <authorList>
            <person name="Varghese N."/>
            <person name="Submissions S."/>
        </authorList>
    </citation>
    <scope>NUCLEOTIDE SEQUENCE [LARGE SCALE GENOMIC DNA]</scope>
    <source>
        <strain evidence="3">DSM 15807</strain>
    </source>
</reference>
<evidence type="ECO:0000313" key="2">
    <source>
        <dbReference type="EMBL" id="SHH37457.1"/>
    </source>
</evidence>
<keyword evidence="1" id="KW-0812">Transmembrane</keyword>
<dbReference type="GO" id="GO:0022857">
    <property type="term" value="F:transmembrane transporter activity"/>
    <property type="evidence" value="ECO:0007669"/>
    <property type="project" value="UniProtKB-UniRule"/>
</dbReference>
<dbReference type="Proteomes" id="UP000242592">
    <property type="component" value="Unassembled WGS sequence"/>
</dbReference>
<feature type="transmembrane region" description="Helical" evidence="1">
    <location>
        <begin position="6"/>
        <end position="22"/>
    </location>
</feature>
<dbReference type="OrthoDB" id="9805479at2"/>
<evidence type="ECO:0000256" key="1">
    <source>
        <dbReference type="HAMAP-Rule" id="MF_02088"/>
    </source>
</evidence>